<comment type="subcellular location">
    <subcellularLocation>
        <location evidence="1">Cell membrane</location>
        <topology evidence="1">Multi-pass membrane protein</topology>
    </subcellularLocation>
</comment>
<keyword evidence="5 7" id="KW-0472">Membrane</keyword>
<feature type="transmembrane region" description="Helical" evidence="7">
    <location>
        <begin position="143"/>
        <end position="166"/>
    </location>
</feature>
<dbReference type="SUPFAM" id="SSF103473">
    <property type="entry name" value="MFS general substrate transporter"/>
    <property type="match status" value="1"/>
</dbReference>
<dbReference type="PROSITE" id="PS50850">
    <property type="entry name" value="MFS"/>
    <property type="match status" value="1"/>
</dbReference>
<dbReference type="Pfam" id="PF00083">
    <property type="entry name" value="Sugar_tr"/>
    <property type="match status" value="1"/>
</dbReference>
<name>A0A4R4X914_9ACTN</name>
<evidence type="ECO:0000256" key="6">
    <source>
        <dbReference type="SAM" id="MobiDB-lite"/>
    </source>
</evidence>
<evidence type="ECO:0000256" key="2">
    <source>
        <dbReference type="ARBA" id="ARBA00022448"/>
    </source>
</evidence>
<proteinExistence type="predicted"/>
<evidence type="ECO:0000313" key="10">
    <source>
        <dbReference type="Proteomes" id="UP000295172"/>
    </source>
</evidence>
<dbReference type="InterPro" id="IPR036259">
    <property type="entry name" value="MFS_trans_sf"/>
</dbReference>
<feature type="transmembrane region" description="Helical" evidence="7">
    <location>
        <begin position="172"/>
        <end position="190"/>
    </location>
</feature>
<dbReference type="CDD" id="cd17316">
    <property type="entry name" value="MFS_SV2_like"/>
    <property type="match status" value="1"/>
</dbReference>
<evidence type="ECO:0000256" key="1">
    <source>
        <dbReference type="ARBA" id="ARBA00004651"/>
    </source>
</evidence>
<dbReference type="AlphaFoldDB" id="A0A4R4X914"/>
<evidence type="ECO:0000256" key="3">
    <source>
        <dbReference type="ARBA" id="ARBA00022692"/>
    </source>
</evidence>
<feature type="transmembrane region" description="Helical" evidence="7">
    <location>
        <begin position="268"/>
        <end position="285"/>
    </location>
</feature>
<feature type="transmembrane region" description="Helical" evidence="7">
    <location>
        <begin position="20"/>
        <end position="43"/>
    </location>
</feature>
<feature type="transmembrane region" description="Helical" evidence="7">
    <location>
        <begin position="354"/>
        <end position="375"/>
    </location>
</feature>
<dbReference type="InterPro" id="IPR020846">
    <property type="entry name" value="MFS_dom"/>
</dbReference>
<protein>
    <submittedName>
        <fullName evidence="9">MFS transporter</fullName>
    </submittedName>
</protein>
<dbReference type="PANTHER" id="PTHR23511">
    <property type="entry name" value="SYNAPTIC VESICLE GLYCOPROTEIN 2"/>
    <property type="match status" value="1"/>
</dbReference>
<feature type="transmembrane region" description="Helical" evidence="7">
    <location>
        <begin position="85"/>
        <end position="104"/>
    </location>
</feature>
<sequence>MNHIARLERLPMGRPHRKLLVIGGLGYTFDAADAAVIAFILPVVSKQWGLNSGEVSLLASSLLVGYLFGALAAGVLGDRFGRKKVMIGSLIVYTLMTAAAAFSPNFEALFAFRVLAGVGIGAESAIIAPYLAEFVPGRYRGRFIGSVAGFFAFGYVLCAVLSRIVIPTGPDGWRVVQLILVVPIVMVIWWRRALPESPRYLLAKGREDEANRIVSAFEAAVRADTGRDLPPLPASDSTYHPVDVELARRSIGAKLATLWTPRFVRRTTVTWVSWFAITFAYYGFFTMMPKLLADQGLTITKSFTFAIYIYIAQIPGYFSAAFLSDALDRKRVIALYLVGATASAVLLSQAQTNWQIIACGAALSLFMTGTYAVLYTYTPEVYPTEIRTTGQGAASAFGRVGGIAAPFAFTAAAVHGFGSVFILTAAVLAVCVITVMTLGLPTQGKTLEEISPPSSSPAEQRSTPESEPLR</sequence>
<dbReference type="Gene3D" id="1.20.1250.20">
    <property type="entry name" value="MFS general substrate transporter like domains"/>
    <property type="match status" value="1"/>
</dbReference>
<feature type="transmembrane region" description="Helical" evidence="7">
    <location>
        <begin position="332"/>
        <end position="348"/>
    </location>
</feature>
<dbReference type="GO" id="GO:0022857">
    <property type="term" value="F:transmembrane transporter activity"/>
    <property type="evidence" value="ECO:0007669"/>
    <property type="project" value="InterPro"/>
</dbReference>
<keyword evidence="2" id="KW-0813">Transport</keyword>
<feature type="transmembrane region" description="Helical" evidence="7">
    <location>
        <begin position="420"/>
        <end position="440"/>
    </location>
</feature>
<keyword evidence="10" id="KW-1185">Reference proteome</keyword>
<reference evidence="9 10" key="1">
    <citation type="submission" date="2019-02" db="EMBL/GenBank/DDBJ databases">
        <title>Draft genome sequences of novel Actinobacteria.</title>
        <authorList>
            <person name="Sahin N."/>
            <person name="Ay H."/>
            <person name="Saygin H."/>
        </authorList>
    </citation>
    <scope>NUCLEOTIDE SEQUENCE [LARGE SCALE GENOMIC DNA]</scope>
    <source>
        <strain evidence="9 10">16K104</strain>
    </source>
</reference>
<evidence type="ECO:0000256" key="5">
    <source>
        <dbReference type="ARBA" id="ARBA00023136"/>
    </source>
</evidence>
<evidence type="ECO:0000256" key="4">
    <source>
        <dbReference type="ARBA" id="ARBA00022989"/>
    </source>
</evidence>
<dbReference type="EMBL" id="SMKR01000042">
    <property type="protein sequence ID" value="TDD26819.1"/>
    <property type="molecule type" value="Genomic_DNA"/>
</dbReference>
<dbReference type="PANTHER" id="PTHR23511:SF34">
    <property type="entry name" value="SYNAPTIC VESICLE GLYCOPROTEIN 2"/>
    <property type="match status" value="1"/>
</dbReference>
<dbReference type="Proteomes" id="UP000295172">
    <property type="component" value="Unassembled WGS sequence"/>
</dbReference>
<evidence type="ECO:0000256" key="7">
    <source>
        <dbReference type="SAM" id="Phobius"/>
    </source>
</evidence>
<feature type="transmembrane region" description="Helical" evidence="7">
    <location>
        <begin position="305"/>
        <end position="323"/>
    </location>
</feature>
<dbReference type="GO" id="GO:0005886">
    <property type="term" value="C:plasma membrane"/>
    <property type="evidence" value="ECO:0007669"/>
    <property type="project" value="UniProtKB-SubCell"/>
</dbReference>
<evidence type="ECO:0000259" key="8">
    <source>
        <dbReference type="PROSITE" id="PS50850"/>
    </source>
</evidence>
<evidence type="ECO:0000313" key="9">
    <source>
        <dbReference type="EMBL" id="TDD26819.1"/>
    </source>
</evidence>
<feature type="domain" description="Major facilitator superfamily (MFS) profile" evidence="8">
    <location>
        <begin position="19"/>
        <end position="443"/>
    </location>
</feature>
<dbReference type="InterPro" id="IPR005829">
    <property type="entry name" value="Sugar_transporter_CS"/>
</dbReference>
<keyword evidence="4 7" id="KW-1133">Transmembrane helix</keyword>
<dbReference type="PROSITE" id="PS00217">
    <property type="entry name" value="SUGAR_TRANSPORT_2"/>
    <property type="match status" value="1"/>
</dbReference>
<accession>A0A4R4X914</accession>
<feature type="transmembrane region" description="Helical" evidence="7">
    <location>
        <begin position="55"/>
        <end position="76"/>
    </location>
</feature>
<feature type="transmembrane region" description="Helical" evidence="7">
    <location>
        <begin position="396"/>
        <end position="414"/>
    </location>
</feature>
<organism evidence="9 10">
    <name type="scientific">Kribbella turkmenica</name>
    <dbReference type="NCBI Taxonomy" id="2530375"/>
    <lineage>
        <taxon>Bacteria</taxon>
        <taxon>Bacillati</taxon>
        <taxon>Actinomycetota</taxon>
        <taxon>Actinomycetes</taxon>
        <taxon>Propionibacteriales</taxon>
        <taxon>Kribbellaceae</taxon>
        <taxon>Kribbella</taxon>
    </lineage>
</organism>
<dbReference type="RefSeq" id="WP_132319411.1">
    <property type="nucleotide sequence ID" value="NZ_SMKR01000042.1"/>
</dbReference>
<comment type="caution">
    <text evidence="9">The sequence shown here is derived from an EMBL/GenBank/DDBJ whole genome shotgun (WGS) entry which is preliminary data.</text>
</comment>
<keyword evidence="3 7" id="KW-0812">Transmembrane</keyword>
<feature type="transmembrane region" description="Helical" evidence="7">
    <location>
        <begin position="110"/>
        <end position="131"/>
    </location>
</feature>
<dbReference type="InterPro" id="IPR005828">
    <property type="entry name" value="MFS_sugar_transport-like"/>
</dbReference>
<dbReference type="OrthoDB" id="9787026at2"/>
<gene>
    <name evidence="9" type="ORF">E1218_12235</name>
</gene>
<feature type="region of interest" description="Disordered" evidence="6">
    <location>
        <begin position="446"/>
        <end position="470"/>
    </location>
</feature>